<feature type="transmembrane region" description="Helical" evidence="2">
    <location>
        <begin position="63"/>
        <end position="85"/>
    </location>
</feature>
<reference evidence="3 4" key="1">
    <citation type="journal article" date="2015" name="PLoS Pathog.">
        <title>Leptomonas seymouri: Adaptations to the Dixenous Life Cycle Analyzed by Genome Sequencing, Transcriptome Profiling and Co-infection with Leishmania donovani.</title>
        <authorList>
            <person name="Kraeva N."/>
            <person name="Butenko A."/>
            <person name="Hlavacova J."/>
            <person name="Kostygov A."/>
            <person name="Myskova J."/>
            <person name="Grybchuk D."/>
            <person name="Lestinova T."/>
            <person name="Votypka J."/>
            <person name="Volf P."/>
            <person name="Opperdoes F."/>
            <person name="Flegontov P."/>
            <person name="Lukes J."/>
            <person name="Yurchenko V."/>
        </authorList>
    </citation>
    <scope>NUCLEOTIDE SEQUENCE [LARGE SCALE GENOMIC DNA]</scope>
    <source>
        <strain evidence="3 4">ATCC 30220</strain>
    </source>
</reference>
<dbReference type="AlphaFoldDB" id="A0A0N1HUY2"/>
<keyword evidence="2" id="KW-1133">Transmembrane helix</keyword>
<organism evidence="3 4">
    <name type="scientific">Leptomonas seymouri</name>
    <dbReference type="NCBI Taxonomy" id="5684"/>
    <lineage>
        <taxon>Eukaryota</taxon>
        <taxon>Discoba</taxon>
        <taxon>Euglenozoa</taxon>
        <taxon>Kinetoplastea</taxon>
        <taxon>Metakinetoplastina</taxon>
        <taxon>Trypanosomatida</taxon>
        <taxon>Trypanosomatidae</taxon>
        <taxon>Leishmaniinae</taxon>
        <taxon>Leptomonas</taxon>
    </lineage>
</organism>
<gene>
    <name evidence="3" type="ORF">ABL78_5593</name>
</gene>
<feature type="transmembrane region" description="Helical" evidence="2">
    <location>
        <begin position="175"/>
        <end position="200"/>
    </location>
</feature>
<evidence type="ECO:0000313" key="3">
    <source>
        <dbReference type="EMBL" id="KPI85338.1"/>
    </source>
</evidence>
<evidence type="ECO:0000313" key="4">
    <source>
        <dbReference type="Proteomes" id="UP000038009"/>
    </source>
</evidence>
<feature type="transmembrane region" description="Helical" evidence="2">
    <location>
        <begin position="144"/>
        <end position="163"/>
    </location>
</feature>
<dbReference type="VEuPathDB" id="TriTrypDB:Lsey_0193_0010"/>
<feature type="transmembrane region" description="Helical" evidence="2">
    <location>
        <begin position="105"/>
        <end position="124"/>
    </location>
</feature>
<keyword evidence="2" id="KW-0472">Membrane</keyword>
<comment type="caution">
    <text evidence="3">The sequence shown here is derived from an EMBL/GenBank/DDBJ whole genome shotgun (WGS) entry which is preliminary data.</text>
</comment>
<feature type="region of interest" description="Disordered" evidence="1">
    <location>
        <begin position="1"/>
        <end position="41"/>
    </location>
</feature>
<dbReference type="OrthoDB" id="10434691at2759"/>
<keyword evidence="2" id="KW-0812">Transmembrane</keyword>
<proteinExistence type="predicted"/>
<name>A0A0N1HUY2_LEPSE</name>
<feature type="compositionally biased region" description="Polar residues" evidence="1">
    <location>
        <begin position="24"/>
        <end position="37"/>
    </location>
</feature>
<dbReference type="Proteomes" id="UP000038009">
    <property type="component" value="Unassembled WGS sequence"/>
</dbReference>
<evidence type="ECO:0000256" key="1">
    <source>
        <dbReference type="SAM" id="MobiDB-lite"/>
    </source>
</evidence>
<evidence type="ECO:0000256" key="2">
    <source>
        <dbReference type="SAM" id="Phobius"/>
    </source>
</evidence>
<protein>
    <submittedName>
        <fullName evidence="3">Uncharacterized protein</fullName>
    </submittedName>
</protein>
<dbReference type="EMBL" id="LJSK01000193">
    <property type="protein sequence ID" value="KPI85338.1"/>
    <property type="molecule type" value="Genomic_DNA"/>
</dbReference>
<sequence>MSAQAAANYPDHAVRDEGEGDSPSVDSLQTGPQNPDTDTSKHASISCLWELEEDPAHCPYRTAAIVATGIALLTSVGSIITAGVMWQRAYEDKEVHTGRVLYASLYLFTLSESSLSFVAILANFSELFFQPRAVLIRRRWGMKFVGGCIMVLLLSLGAVYSFAVPIVLKDRQPKVSPVLCVLPGVRFLALAVFFAVILAASRR</sequence>
<dbReference type="OMA" id="SISCLWE"/>
<keyword evidence="4" id="KW-1185">Reference proteome</keyword>
<accession>A0A0N1HUY2</accession>